<sequence>MLTCYLSVSSFFRMEIILCVVMKTSQQNQIWLQSRRRSPRRLRKPLQVDHLAAEIPQGASPASSWVDHTSPSPNLLSSRNSSVWFSLKNKNRLMLQEPSKVQQTPSSSSISPSALF</sequence>
<protein>
    <submittedName>
        <fullName evidence="2">Uncharacterized protein</fullName>
    </submittedName>
</protein>
<evidence type="ECO:0000256" key="1">
    <source>
        <dbReference type="SAM" id="MobiDB-lite"/>
    </source>
</evidence>
<name>A0ABU7EBA8_9TELE</name>
<dbReference type="EMBL" id="JAHUTJ010050403">
    <property type="protein sequence ID" value="MED6284080.1"/>
    <property type="molecule type" value="Genomic_DNA"/>
</dbReference>
<proteinExistence type="predicted"/>
<evidence type="ECO:0000313" key="3">
    <source>
        <dbReference type="Proteomes" id="UP001352852"/>
    </source>
</evidence>
<feature type="compositionally biased region" description="Low complexity" evidence="1">
    <location>
        <begin position="105"/>
        <end position="116"/>
    </location>
</feature>
<evidence type="ECO:0000313" key="2">
    <source>
        <dbReference type="EMBL" id="MED6284080.1"/>
    </source>
</evidence>
<gene>
    <name evidence="2" type="ORF">CHARACLAT_015611</name>
</gene>
<comment type="caution">
    <text evidence="2">The sequence shown here is derived from an EMBL/GenBank/DDBJ whole genome shotgun (WGS) entry which is preliminary data.</text>
</comment>
<dbReference type="Proteomes" id="UP001352852">
    <property type="component" value="Unassembled WGS sequence"/>
</dbReference>
<feature type="region of interest" description="Disordered" evidence="1">
    <location>
        <begin position="96"/>
        <end position="116"/>
    </location>
</feature>
<organism evidence="2 3">
    <name type="scientific">Characodon lateralis</name>
    <dbReference type="NCBI Taxonomy" id="208331"/>
    <lineage>
        <taxon>Eukaryota</taxon>
        <taxon>Metazoa</taxon>
        <taxon>Chordata</taxon>
        <taxon>Craniata</taxon>
        <taxon>Vertebrata</taxon>
        <taxon>Euteleostomi</taxon>
        <taxon>Actinopterygii</taxon>
        <taxon>Neopterygii</taxon>
        <taxon>Teleostei</taxon>
        <taxon>Neoteleostei</taxon>
        <taxon>Acanthomorphata</taxon>
        <taxon>Ovalentaria</taxon>
        <taxon>Atherinomorphae</taxon>
        <taxon>Cyprinodontiformes</taxon>
        <taxon>Goodeidae</taxon>
        <taxon>Characodon</taxon>
    </lineage>
</organism>
<accession>A0ABU7EBA8</accession>
<reference evidence="2 3" key="1">
    <citation type="submission" date="2021-06" db="EMBL/GenBank/DDBJ databases">
        <authorList>
            <person name="Palmer J.M."/>
        </authorList>
    </citation>
    <scope>NUCLEOTIDE SEQUENCE [LARGE SCALE GENOMIC DNA]</scope>
    <source>
        <strain evidence="2 3">CL_MEX2019</strain>
        <tissue evidence="2">Muscle</tissue>
    </source>
</reference>
<keyword evidence="3" id="KW-1185">Reference proteome</keyword>